<dbReference type="GO" id="GO:0016776">
    <property type="term" value="F:phosphotransferase activity, phosphate group as acceptor"/>
    <property type="evidence" value="ECO:0007669"/>
    <property type="project" value="TreeGrafter"/>
</dbReference>
<dbReference type="GO" id="GO:0009244">
    <property type="term" value="P:lipopolysaccharide core region biosynthetic process"/>
    <property type="evidence" value="ECO:0007669"/>
    <property type="project" value="TreeGrafter"/>
</dbReference>
<dbReference type="InterPro" id="IPR000917">
    <property type="entry name" value="Sulfatase_N"/>
</dbReference>
<feature type="domain" description="Sulfatase N-terminal" evidence="9">
    <location>
        <begin position="222"/>
        <end position="501"/>
    </location>
</feature>
<feature type="domain" description="Phosphoethanolamine transferase N-terminal" evidence="10">
    <location>
        <begin position="46"/>
        <end position="195"/>
    </location>
</feature>
<feature type="transmembrane region" description="Helical" evidence="8">
    <location>
        <begin position="64"/>
        <end position="87"/>
    </location>
</feature>
<protein>
    <recommendedName>
        <fullName evidence="13">Phosphoethanolamine transferase</fullName>
    </recommendedName>
</protein>
<feature type="transmembrane region" description="Helical" evidence="8">
    <location>
        <begin position="38"/>
        <end position="57"/>
    </location>
</feature>
<keyword evidence="4" id="KW-0808">Transferase</keyword>
<dbReference type="PANTHER" id="PTHR30443:SF0">
    <property type="entry name" value="PHOSPHOETHANOLAMINE TRANSFERASE EPTA"/>
    <property type="match status" value="1"/>
</dbReference>
<reference evidence="11 12" key="1">
    <citation type="submission" date="2018-04" db="EMBL/GenBank/DDBJ databases">
        <title>Novel Campyloabacter and Helicobacter Species and Strains.</title>
        <authorList>
            <person name="Mannion A.J."/>
            <person name="Shen Z."/>
            <person name="Fox J.G."/>
        </authorList>
    </citation>
    <scope>NUCLEOTIDE SEQUENCE [LARGE SCALE GENOMIC DNA]</scope>
    <source>
        <strain evidence="11 12">ATCC 700242</strain>
    </source>
</reference>
<dbReference type="RefSeq" id="WP_115585119.1">
    <property type="nucleotide sequence ID" value="NZ_NXLU01000004.1"/>
</dbReference>
<dbReference type="GO" id="GO:0005886">
    <property type="term" value="C:plasma membrane"/>
    <property type="evidence" value="ECO:0007669"/>
    <property type="project" value="UniProtKB-SubCell"/>
</dbReference>
<keyword evidence="3" id="KW-0997">Cell inner membrane</keyword>
<dbReference type="InterPro" id="IPR040423">
    <property type="entry name" value="PEA_transferase"/>
</dbReference>
<dbReference type="EMBL" id="NXLU01000004">
    <property type="protein sequence ID" value="RDU69046.1"/>
    <property type="molecule type" value="Genomic_DNA"/>
</dbReference>
<evidence type="ECO:0000313" key="12">
    <source>
        <dbReference type="Proteomes" id="UP000257067"/>
    </source>
</evidence>
<feature type="transmembrane region" description="Helical" evidence="8">
    <location>
        <begin position="107"/>
        <end position="129"/>
    </location>
</feature>
<dbReference type="PANTHER" id="PTHR30443">
    <property type="entry name" value="INNER MEMBRANE PROTEIN"/>
    <property type="match status" value="1"/>
</dbReference>
<keyword evidence="2" id="KW-1003">Cell membrane</keyword>
<keyword evidence="7 8" id="KW-0472">Membrane</keyword>
<evidence type="ECO:0000313" key="11">
    <source>
        <dbReference type="EMBL" id="RDU69046.1"/>
    </source>
</evidence>
<dbReference type="InterPro" id="IPR012549">
    <property type="entry name" value="EptA-like_N"/>
</dbReference>
<dbReference type="PROSITE" id="PS51257">
    <property type="entry name" value="PROKAR_LIPOPROTEIN"/>
    <property type="match status" value="1"/>
</dbReference>
<dbReference type="Pfam" id="PF00884">
    <property type="entry name" value="Sulfatase"/>
    <property type="match status" value="1"/>
</dbReference>
<proteinExistence type="predicted"/>
<comment type="caution">
    <text evidence="11">The sequence shown here is derived from an EMBL/GenBank/DDBJ whole genome shotgun (WGS) entry which is preliminary data.</text>
</comment>
<organism evidence="11 12">
    <name type="scientific">Helicobacter cholecystus</name>
    <dbReference type="NCBI Taxonomy" id="45498"/>
    <lineage>
        <taxon>Bacteria</taxon>
        <taxon>Pseudomonadati</taxon>
        <taxon>Campylobacterota</taxon>
        <taxon>Epsilonproteobacteria</taxon>
        <taxon>Campylobacterales</taxon>
        <taxon>Helicobacteraceae</taxon>
        <taxon>Helicobacter</taxon>
    </lineage>
</organism>
<dbReference type="CDD" id="cd16017">
    <property type="entry name" value="LptA"/>
    <property type="match status" value="1"/>
</dbReference>
<evidence type="ECO:0000256" key="3">
    <source>
        <dbReference type="ARBA" id="ARBA00022519"/>
    </source>
</evidence>
<comment type="subcellular location">
    <subcellularLocation>
        <location evidence="1">Cell inner membrane</location>
        <topology evidence="1">Multi-pass membrane protein</topology>
    </subcellularLocation>
</comment>
<keyword evidence="12" id="KW-1185">Reference proteome</keyword>
<accession>A0A3D8IVP9</accession>
<dbReference type="Proteomes" id="UP000257067">
    <property type="component" value="Unassembled WGS sequence"/>
</dbReference>
<evidence type="ECO:0000256" key="8">
    <source>
        <dbReference type="SAM" id="Phobius"/>
    </source>
</evidence>
<sequence length="517" mass="59932">MRGFSYHFLILMTSCFIVSVFNQTFFSSLSAFFPAYKIAYIWVFMLFMISLCFELLCYGKLSKVVLILFLLFCCISAFFIDTLHIGITPDIIQSLFNTHFSEVKGFLNLNLFSTIFLYAILPSIFIYFYPIKYTPLFWGSICKIFFISLYALTSLSLWSFVIGKDLIYLLTTQHRFQYTIVPISPIRSTIMMLHDQKQKLSMPYKQIALDATMNNIKRKKILVLVIGESLRSSQLHQYPRELMPKTKSHSQLVNFSNFSSCGVITAISVPCMLTHYTHETYTNRYLSNFTDNILDITQRVGVKTYWLDSNSGSAQNCIGGVCNRMSNVYYFDDLDEVMFNTFNTLTQNLNTHENYFFLLHTLGSHGPDYFRRYPQEFEIFQPICKEKNPNLCTSEELINAYDNSVLYTDSLLHLAISRLEQLQGEFDVSLWYISDHGKSLGELGNYMHGGLPYALAPKNQTQVVALAWFGKNLRDEYKNFKIKENSPLSQDYIFHSVLGFFKIKTNIYQKSLDLTAF</sequence>
<dbReference type="Pfam" id="PF08019">
    <property type="entry name" value="EptA_B_N"/>
    <property type="match status" value="1"/>
</dbReference>
<feature type="transmembrane region" description="Helical" evidence="8">
    <location>
        <begin position="7"/>
        <end position="26"/>
    </location>
</feature>
<evidence type="ECO:0008006" key="13">
    <source>
        <dbReference type="Google" id="ProtNLM"/>
    </source>
</evidence>
<gene>
    <name evidence="11" type="ORF">CQA62_04210</name>
</gene>
<evidence type="ECO:0000259" key="9">
    <source>
        <dbReference type="Pfam" id="PF00884"/>
    </source>
</evidence>
<name>A0A3D8IVP9_9HELI</name>
<dbReference type="InterPro" id="IPR058130">
    <property type="entry name" value="PEA_transf_C"/>
</dbReference>
<evidence type="ECO:0000256" key="5">
    <source>
        <dbReference type="ARBA" id="ARBA00022692"/>
    </source>
</evidence>
<dbReference type="Gene3D" id="3.40.720.10">
    <property type="entry name" value="Alkaline Phosphatase, subunit A"/>
    <property type="match status" value="1"/>
</dbReference>
<keyword evidence="5 8" id="KW-0812">Transmembrane</keyword>
<dbReference type="SUPFAM" id="SSF53649">
    <property type="entry name" value="Alkaline phosphatase-like"/>
    <property type="match status" value="1"/>
</dbReference>
<evidence type="ECO:0000256" key="2">
    <source>
        <dbReference type="ARBA" id="ARBA00022475"/>
    </source>
</evidence>
<dbReference type="AlphaFoldDB" id="A0A3D8IVP9"/>
<evidence type="ECO:0000259" key="10">
    <source>
        <dbReference type="Pfam" id="PF08019"/>
    </source>
</evidence>
<evidence type="ECO:0000256" key="4">
    <source>
        <dbReference type="ARBA" id="ARBA00022679"/>
    </source>
</evidence>
<feature type="transmembrane region" description="Helical" evidence="8">
    <location>
        <begin position="141"/>
        <end position="161"/>
    </location>
</feature>
<dbReference type="InterPro" id="IPR017850">
    <property type="entry name" value="Alkaline_phosphatase_core_sf"/>
</dbReference>
<evidence type="ECO:0000256" key="7">
    <source>
        <dbReference type="ARBA" id="ARBA00023136"/>
    </source>
</evidence>
<evidence type="ECO:0000256" key="1">
    <source>
        <dbReference type="ARBA" id="ARBA00004429"/>
    </source>
</evidence>
<keyword evidence="6 8" id="KW-1133">Transmembrane helix</keyword>
<evidence type="ECO:0000256" key="6">
    <source>
        <dbReference type="ARBA" id="ARBA00022989"/>
    </source>
</evidence>